<evidence type="ECO:0000259" key="5">
    <source>
        <dbReference type="PROSITE" id="PS50280"/>
    </source>
</evidence>
<dbReference type="InterPro" id="IPR046341">
    <property type="entry name" value="SET_dom_sf"/>
</dbReference>
<dbReference type="PROSITE" id="PS50865">
    <property type="entry name" value="ZF_MYND_2"/>
    <property type="match status" value="1"/>
</dbReference>
<dbReference type="PROSITE" id="PS50280">
    <property type="entry name" value="SET"/>
    <property type="match status" value="1"/>
</dbReference>
<evidence type="ECO:0000313" key="7">
    <source>
        <dbReference type="Proteomes" id="UP000694866"/>
    </source>
</evidence>
<reference evidence="8" key="1">
    <citation type="submission" date="2025-08" db="UniProtKB">
        <authorList>
            <consortium name="RefSeq"/>
        </authorList>
    </citation>
    <scope>IDENTIFICATION</scope>
    <source>
        <strain evidence="8">USDA-PBARC FA_bdor</strain>
        <tissue evidence="8">Whole organism</tissue>
    </source>
</reference>
<dbReference type="InterPro" id="IPR053010">
    <property type="entry name" value="SET_SmydA-8"/>
</dbReference>
<accession>A0A9R1U3S3</accession>
<evidence type="ECO:0000259" key="6">
    <source>
        <dbReference type="PROSITE" id="PS50865"/>
    </source>
</evidence>
<keyword evidence="1" id="KW-0479">Metal-binding</keyword>
<evidence type="ECO:0000256" key="1">
    <source>
        <dbReference type="ARBA" id="ARBA00022723"/>
    </source>
</evidence>
<dbReference type="GeneID" id="105269084"/>
<dbReference type="PANTHER" id="PTHR46455">
    <property type="entry name" value="SET AND MYND DOMAIN CONTAINING, ARTHROPOD-SPECIFIC, MEMBER 4, ISOFORM A"/>
    <property type="match status" value="1"/>
</dbReference>
<dbReference type="Gene3D" id="1.10.220.160">
    <property type="match status" value="1"/>
</dbReference>
<keyword evidence="2 4" id="KW-0863">Zinc-finger</keyword>
<evidence type="ECO:0000256" key="2">
    <source>
        <dbReference type="ARBA" id="ARBA00022771"/>
    </source>
</evidence>
<keyword evidence="7" id="KW-1185">Reference proteome</keyword>
<protein>
    <submittedName>
        <fullName evidence="8">Protein msta, isoform B-like</fullName>
    </submittedName>
</protein>
<evidence type="ECO:0000313" key="8">
    <source>
        <dbReference type="RefSeq" id="XP_011307379.1"/>
    </source>
</evidence>
<dbReference type="Pfam" id="PF00856">
    <property type="entry name" value="SET"/>
    <property type="match status" value="1"/>
</dbReference>
<dbReference type="Pfam" id="PF01753">
    <property type="entry name" value="zf-MYND"/>
    <property type="match status" value="1"/>
</dbReference>
<name>A0A9R1U3S3_9HYME</name>
<dbReference type="Gene3D" id="2.170.270.10">
    <property type="entry name" value="SET domain"/>
    <property type="match status" value="1"/>
</dbReference>
<feature type="domain" description="MYND-type" evidence="6">
    <location>
        <begin position="8"/>
        <end position="44"/>
    </location>
</feature>
<dbReference type="AlphaFoldDB" id="A0A9R1U3S3"/>
<dbReference type="Proteomes" id="UP000694866">
    <property type="component" value="Unplaced"/>
</dbReference>
<dbReference type="PANTHER" id="PTHR46455:SF2">
    <property type="entry name" value="AT24727P"/>
    <property type="match status" value="1"/>
</dbReference>
<dbReference type="GO" id="GO:0008276">
    <property type="term" value="F:protein methyltransferase activity"/>
    <property type="evidence" value="ECO:0007669"/>
    <property type="project" value="UniProtKB-ARBA"/>
</dbReference>
<dbReference type="PROSITE" id="PS01360">
    <property type="entry name" value="ZF_MYND_1"/>
    <property type="match status" value="1"/>
</dbReference>
<proteinExistence type="predicted"/>
<dbReference type="SUPFAM" id="SSF144232">
    <property type="entry name" value="HIT/MYND zinc finger-like"/>
    <property type="match status" value="1"/>
</dbReference>
<dbReference type="CTD" id="35538"/>
<dbReference type="Gene3D" id="6.10.140.2220">
    <property type="match status" value="2"/>
</dbReference>
<dbReference type="GO" id="GO:0008270">
    <property type="term" value="F:zinc ion binding"/>
    <property type="evidence" value="ECO:0007669"/>
    <property type="project" value="UniProtKB-KW"/>
</dbReference>
<dbReference type="GO" id="GO:0008170">
    <property type="term" value="F:N-methyltransferase activity"/>
    <property type="evidence" value="ECO:0007669"/>
    <property type="project" value="UniProtKB-ARBA"/>
</dbReference>
<dbReference type="KEGG" id="fas:105269084"/>
<dbReference type="RefSeq" id="XP_011307379.1">
    <property type="nucleotide sequence ID" value="XM_011309077.1"/>
</dbReference>
<dbReference type="InterPro" id="IPR001214">
    <property type="entry name" value="SET_dom"/>
</dbReference>
<sequence length="477" mass="52800">MGGEQGICAVCGAPANLRCTGCRSTFYCRPEHQKQDWSNHKSSCRCWSIQDSSSLGRHLVATRDLERDDLIMSEGPIVFGPGAHTDQRVCVGCGDAGVPIRCPGCGWYACRLSCNGLLDDNRHGFECKLLEKARIIPRCDILLPLRMIILKKRNPKRWEILSALQSHEESRGPGTEAHEEVEAVFQQLEPILQAFSMGRDILSKVCGLIDVNALDTNPPEGSAGIYQTACLLEHQCMANTRHGFVLDSKGRPKIVVKALRPIKMGEHLSTTYTHVLWATRARREHLLATKYFSCRCERCKDPTELGSHLGTLKCPCGAGVILPKDPLDSGTEWSCDLCPGLLTSQEVFELTERLGEEVENVMASATKDRLSDLHSRLLVLLHPGHQHCIAVGHSLIQLLSPEDPKKLEICRRILETTSILDPHGGRLALYTAVALRELSSCPGEDTITHLNRAVELLRHEPARSPGDNLKKLILSEL</sequence>
<dbReference type="SUPFAM" id="SSF82199">
    <property type="entry name" value="SET domain"/>
    <property type="match status" value="1"/>
</dbReference>
<evidence type="ECO:0000256" key="4">
    <source>
        <dbReference type="PROSITE-ProRule" id="PRU00134"/>
    </source>
</evidence>
<gene>
    <name evidence="8" type="primary">LOC105269084</name>
</gene>
<dbReference type="CDD" id="cd20071">
    <property type="entry name" value="SET_SMYD"/>
    <property type="match status" value="1"/>
</dbReference>
<keyword evidence="3" id="KW-0862">Zinc</keyword>
<dbReference type="GO" id="GO:0008757">
    <property type="term" value="F:S-adenosylmethionine-dependent methyltransferase activity"/>
    <property type="evidence" value="ECO:0007669"/>
    <property type="project" value="UniProtKB-ARBA"/>
</dbReference>
<organism evidence="7 8">
    <name type="scientific">Fopius arisanus</name>
    <dbReference type="NCBI Taxonomy" id="64838"/>
    <lineage>
        <taxon>Eukaryota</taxon>
        <taxon>Metazoa</taxon>
        <taxon>Ecdysozoa</taxon>
        <taxon>Arthropoda</taxon>
        <taxon>Hexapoda</taxon>
        <taxon>Insecta</taxon>
        <taxon>Pterygota</taxon>
        <taxon>Neoptera</taxon>
        <taxon>Endopterygota</taxon>
        <taxon>Hymenoptera</taxon>
        <taxon>Apocrita</taxon>
        <taxon>Ichneumonoidea</taxon>
        <taxon>Braconidae</taxon>
        <taxon>Opiinae</taxon>
        <taxon>Fopius</taxon>
    </lineage>
</organism>
<dbReference type="OrthoDB" id="3174329at2759"/>
<feature type="domain" description="SET" evidence="5">
    <location>
        <begin position="41"/>
        <end position="273"/>
    </location>
</feature>
<evidence type="ECO:0000256" key="3">
    <source>
        <dbReference type="ARBA" id="ARBA00022833"/>
    </source>
</evidence>
<dbReference type="InterPro" id="IPR002893">
    <property type="entry name" value="Znf_MYND"/>
</dbReference>